<evidence type="ECO:0000313" key="2">
    <source>
        <dbReference type="Proteomes" id="UP001055879"/>
    </source>
</evidence>
<organism evidence="1 2">
    <name type="scientific">Arctium lappa</name>
    <name type="common">Greater burdock</name>
    <name type="synonym">Lappa major</name>
    <dbReference type="NCBI Taxonomy" id="4217"/>
    <lineage>
        <taxon>Eukaryota</taxon>
        <taxon>Viridiplantae</taxon>
        <taxon>Streptophyta</taxon>
        <taxon>Embryophyta</taxon>
        <taxon>Tracheophyta</taxon>
        <taxon>Spermatophyta</taxon>
        <taxon>Magnoliopsida</taxon>
        <taxon>eudicotyledons</taxon>
        <taxon>Gunneridae</taxon>
        <taxon>Pentapetalae</taxon>
        <taxon>asterids</taxon>
        <taxon>campanulids</taxon>
        <taxon>Asterales</taxon>
        <taxon>Asteraceae</taxon>
        <taxon>Carduoideae</taxon>
        <taxon>Cardueae</taxon>
        <taxon>Arctiinae</taxon>
        <taxon>Arctium</taxon>
    </lineage>
</organism>
<protein>
    <submittedName>
        <fullName evidence="1">Uncharacterized protein</fullName>
    </submittedName>
</protein>
<keyword evidence="2" id="KW-1185">Reference proteome</keyword>
<proteinExistence type="predicted"/>
<reference evidence="2" key="1">
    <citation type="journal article" date="2022" name="Mol. Ecol. Resour.">
        <title>The genomes of chicory, endive, great burdock and yacon provide insights into Asteraceae palaeo-polyploidization history and plant inulin production.</title>
        <authorList>
            <person name="Fan W."/>
            <person name="Wang S."/>
            <person name="Wang H."/>
            <person name="Wang A."/>
            <person name="Jiang F."/>
            <person name="Liu H."/>
            <person name="Zhao H."/>
            <person name="Xu D."/>
            <person name="Zhang Y."/>
        </authorList>
    </citation>
    <scope>NUCLEOTIDE SEQUENCE [LARGE SCALE GENOMIC DNA]</scope>
    <source>
        <strain evidence="2">cv. Niubang</strain>
    </source>
</reference>
<evidence type="ECO:0000313" key="1">
    <source>
        <dbReference type="EMBL" id="KAI3714599.1"/>
    </source>
</evidence>
<reference evidence="1 2" key="2">
    <citation type="journal article" date="2022" name="Mol. Ecol. Resour.">
        <title>The genomes of chicory, endive, great burdock and yacon provide insights into Asteraceae paleo-polyploidization history and plant inulin production.</title>
        <authorList>
            <person name="Fan W."/>
            <person name="Wang S."/>
            <person name="Wang H."/>
            <person name="Wang A."/>
            <person name="Jiang F."/>
            <person name="Liu H."/>
            <person name="Zhao H."/>
            <person name="Xu D."/>
            <person name="Zhang Y."/>
        </authorList>
    </citation>
    <scope>NUCLEOTIDE SEQUENCE [LARGE SCALE GENOMIC DNA]</scope>
    <source>
        <strain evidence="2">cv. Niubang</strain>
    </source>
</reference>
<accession>A0ACB9AWG5</accession>
<dbReference type="Proteomes" id="UP001055879">
    <property type="component" value="Linkage Group LG07"/>
</dbReference>
<dbReference type="EMBL" id="CM042053">
    <property type="protein sequence ID" value="KAI3714599.1"/>
    <property type="molecule type" value="Genomic_DNA"/>
</dbReference>
<comment type="caution">
    <text evidence="1">The sequence shown here is derived from an EMBL/GenBank/DDBJ whole genome shotgun (WGS) entry which is preliminary data.</text>
</comment>
<name>A0ACB9AWG5_ARCLA</name>
<gene>
    <name evidence="1" type="ORF">L6452_21556</name>
</gene>
<sequence length="73" mass="8601">MYREDPSYHIISYLGLVLVSSGFLLFIIIMINHTFVFKFYYSINIFTCINHHHHLKIISFFIHLCSDISVGGY</sequence>